<reference evidence="1 2" key="1">
    <citation type="submission" date="2005-07" db="EMBL/GenBank/DDBJ databases">
        <authorList>
            <person name="Mural R.J."/>
            <person name="Li P.W."/>
            <person name="Adams M.D."/>
            <person name="Amanatides P.G."/>
            <person name="Baden-Tillson H."/>
            <person name="Barnstead M."/>
            <person name="Chin S.H."/>
            <person name="Dew I."/>
            <person name="Evans C.A."/>
            <person name="Ferriera S."/>
            <person name="Flanigan M."/>
            <person name="Fosler C."/>
            <person name="Glodek A."/>
            <person name="Gu Z."/>
            <person name="Holt R.A."/>
            <person name="Jennings D."/>
            <person name="Kraft C.L."/>
            <person name="Lu F."/>
            <person name="Nguyen T."/>
            <person name="Nusskern D.R."/>
            <person name="Pfannkoch C.M."/>
            <person name="Sitter C."/>
            <person name="Sutton G.G."/>
            <person name="Venter J.C."/>
            <person name="Wang Z."/>
            <person name="Woodage T."/>
            <person name="Zheng X.H."/>
            <person name="Zhong F."/>
        </authorList>
    </citation>
    <scope>NUCLEOTIDE SEQUENCE [LARGE SCALE GENOMIC DNA]</scope>
    <source>
        <strain>BN</strain>
        <strain evidence="2">Sprague-Dawley</strain>
    </source>
</reference>
<dbReference type="EMBL" id="CH473973">
    <property type="protein sequence ID" value="EDM13821.1"/>
    <property type="molecule type" value="Genomic_DNA"/>
</dbReference>
<proteinExistence type="predicted"/>
<sequence>MMDAVLGVHDGLHGRACNCLQRSPCLSPAVFLVREVRGEYTERFPR</sequence>
<gene>
    <name evidence="1" type="ORF">rCG_21581</name>
</gene>
<accession>A6J1N2</accession>
<dbReference type="Proteomes" id="UP000234681">
    <property type="component" value="Chromosome 12"/>
</dbReference>
<feature type="non-terminal residue" evidence="1">
    <location>
        <position position="46"/>
    </location>
</feature>
<protein>
    <submittedName>
        <fullName evidence="1">RCG21581</fullName>
    </submittedName>
</protein>
<name>A6J1N2_RAT</name>
<dbReference type="AlphaFoldDB" id="A6J1N2"/>
<evidence type="ECO:0000313" key="2">
    <source>
        <dbReference type="Proteomes" id="UP000234681"/>
    </source>
</evidence>
<evidence type="ECO:0000313" key="1">
    <source>
        <dbReference type="EMBL" id="EDM13821.1"/>
    </source>
</evidence>
<organism evidence="1 2">
    <name type="scientific">Rattus norvegicus</name>
    <name type="common">Rat</name>
    <dbReference type="NCBI Taxonomy" id="10116"/>
    <lineage>
        <taxon>Eukaryota</taxon>
        <taxon>Metazoa</taxon>
        <taxon>Chordata</taxon>
        <taxon>Craniata</taxon>
        <taxon>Vertebrata</taxon>
        <taxon>Euteleostomi</taxon>
        <taxon>Mammalia</taxon>
        <taxon>Eutheria</taxon>
        <taxon>Euarchontoglires</taxon>
        <taxon>Glires</taxon>
        <taxon>Rodentia</taxon>
        <taxon>Myomorpha</taxon>
        <taxon>Muroidea</taxon>
        <taxon>Muridae</taxon>
        <taxon>Murinae</taxon>
        <taxon>Rattus</taxon>
    </lineage>
</organism>